<dbReference type="EMBL" id="VSRR010012736">
    <property type="protein sequence ID" value="MPC54914.1"/>
    <property type="molecule type" value="Genomic_DNA"/>
</dbReference>
<keyword evidence="2" id="KW-1185">Reference proteome</keyword>
<evidence type="ECO:0000313" key="1">
    <source>
        <dbReference type="EMBL" id="MPC54914.1"/>
    </source>
</evidence>
<comment type="caution">
    <text evidence="1">The sequence shown here is derived from an EMBL/GenBank/DDBJ whole genome shotgun (WGS) entry which is preliminary data.</text>
</comment>
<sequence length="59" mass="6668">MTRKIRVTFIESMRTGVVGNVTSEADTWTVMAVQVWNETEVEDDCDRCGSTDVIVVVTW</sequence>
<reference evidence="1 2" key="1">
    <citation type="submission" date="2019-05" db="EMBL/GenBank/DDBJ databases">
        <title>Another draft genome of Portunus trituberculatus and its Hox gene families provides insights of decapod evolution.</title>
        <authorList>
            <person name="Jeong J.-H."/>
            <person name="Song I."/>
            <person name="Kim S."/>
            <person name="Choi T."/>
            <person name="Kim D."/>
            <person name="Ryu S."/>
            <person name="Kim W."/>
        </authorList>
    </citation>
    <scope>NUCLEOTIDE SEQUENCE [LARGE SCALE GENOMIC DNA]</scope>
    <source>
        <tissue evidence="1">Muscle</tissue>
    </source>
</reference>
<gene>
    <name evidence="1" type="ORF">E2C01_048843</name>
</gene>
<name>A0A5B7GEG1_PORTR</name>
<dbReference type="AlphaFoldDB" id="A0A5B7GEG1"/>
<accession>A0A5B7GEG1</accession>
<dbReference type="Proteomes" id="UP000324222">
    <property type="component" value="Unassembled WGS sequence"/>
</dbReference>
<organism evidence="1 2">
    <name type="scientific">Portunus trituberculatus</name>
    <name type="common">Swimming crab</name>
    <name type="synonym">Neptunus trituberculatus</name>
    <dbReference type="NCBI Taxonomy" id="210409"/>
    <lineage>
        <taxon>Eukaryota</taxon>
        <taxon>Metazoa</taxon>
        <taxon>Ecdysozoa</taxon>
        <taxon>Arthropoda</taxon>
        <taxon>Crustacea</taxon>
        <taxon>Multicrustacea</taxon>
        <taxon>Malacostraca</taxon>
        <taxon>Eumalacostraca</taxon>
        <taxon>Eucarida</taxon>
        <taxon>Decapoda</taxon>
        <taxon>Pleocyemata</taxon>
        <taxon>Brachyura</taxon>
        <taxon>Eubrachyura</taxon>
        <taxon>Portunoidea</taxon>
        <taxon>Portunidae</taxon>
        <taxon>Portuninae</taxon>
        <taxon>Portunus</taxon>
    </lineage>
</organism>
<proteinExistence type="predicted"/>
<evidence type="ECO:0000313" key="2">
    <source>
        <dbReference type="Proteomes" id="UP000324222"/>
    </source>
</evidence>
<protein>
    <submittedName>
        <fullName evidence="1">Uncharacterized protein</fullName>
    </submittedName>
</protein>